<evidence type="ECO:0000256" key="2">
    <source>
        <dbReference type="ARBA" id="ARBA00023315"/>
    </source>
</evidence>
<gene>
    <name evidence="4" type="ORF">Phou_045630</name>
</gene>
<dbReference type="InterPro" id="IPR000182">
    <property type="entry name" value="GNAT_dom"/>
</dbReference>
<dbReference type="PROSITE" id="PS51186">
    <property type="entry name" value="GNAT"/>
    <property type="match status" value="2"/>
</dbReference>
<keyword evidence="5" id="KW-1185">Reference proteome</keyword>
<reference evidence="4 5" key="2">
    <citation type="submission" date="2020-03" db="EMBL/GenBank/DDBJ databases">
        <authorList>
            <person name="Ichikawa N."/>
            <person name="Kimura A."/>
            <person name="Kitahashi Y."/>
            <person name="Uohara A."/>
        </authorList>
    </citation>
    <scope>NUCLEOTIDE SEQUENCE [LARGE SCALE GENOMIC DNA]</scope>
    <source>
        <strain evidence="4 5">NBRC 108639</strain>
    </source>
</reference>
<dbReference type="SUPFAM" id="SSF55729">
    <property type="entry name" value="Acyl-CoA N-acyltransferases (Nat)"/>
    <property type="match status" value="2"/>
</dbReference>
<dbReference type="AlphaFoldDB" id="A0A6V8K596"/>
<dbReference type="Pfam" id="PF00583">
    <property type="entry name" value="Acetyltransf_1"/>
    <property type="match status" value="1"/>
</dbReference>
<dbReference type="CDD" id="cd04301">
    <property type="entry name" value="NAT_SF"/>
    <property type="match status" value="1"/>
</dbReference>
<dbReference type="InterPro" id="IPR050832">
    <property type="entry name" value="Bact_Acetyltransf"/>
</dbReference>
<dbReference type="Gene3D" id="3.40.630.30">
    <property type="match status" value="1"/>
</dbReference>
<protein>
    <recommendedName>
        <fullName evidence="3">N-acetyltransferase domain-containing protein</fullName>
    </recommendedName>
</protein>
<dbReference type="InterPro" id="IPR016181">
    <property type="entry name" value="Acyl_CoA_acyltransferase"/>
</dbReference>
<name>A0A6V8K596_9ACTN</name>
<sequence>MKNKALPLTFGWRQAVRVMVREWDPRTATPAEFESLLDTLNAVLAADLPEDPPWQDSFLREYQVETMPGERRISWVAEDESGHLPGHANVLLLGDIGVVELFVHPSQRRTGLARTLLTKVVRRVYDEGFSAIGVEVVGGTPAVTFYESLGFAREYVETRSVLKLSTVDWLAVGETAGNVSNGYRLEYFPGGPPDELIEGYAVAKAAMRDVDDGDLDLRPSSYDPQRLRDSLACLHRRGMKPYIVLAIHERTGAVAGLTEVVVPAQHPTRADQYDTIVVPDHRGYGIDRALKARMLVELRSAEPRLTEVQTWNAPDNEPMLKVNAELGFMADREWYEYGADVPELLHRLDPKT</sequence>
<dbReference type="Proteomes" id="UP000482800">
    <property type="component" value="Unassembled WGS sequence"/>
</dbReference>
<feature type="domain" description="N-acetyltransferase" evidence="3">
    <location>
        <begin position="205"/>
        <end position="351"/>
    </location>
</feature>
<evidence type="ECO:0000313" key="4">
    <source>
        <dbReference type="EMBL" id="GFJ80383.1"/>
    </source>
</evidence>
<comment type="caution">
    <text evidence="4">The sequence shown here is derived from an EMBL/GenBank/DDBJ whole genome shotgun (WGS) entry which is preliminary data.</text>
</comment>
<feature type="domain" description="N-acetyltransferase" evidence="3">
    <location>
        <begin position="18"/>
        <end position="168"/>
    </location>
</feature>
<organism evidence="4 5">
    <name type="scientific">Phytohabitans houttuyneae</name>
    <dbReference type="NCBI Taxonomy" id="1076126"/>
    <lineage>
        <taxon>Bacteria</taxon>
        <taxon>Bacillati</taxon>
        <taxon>Actinomycetota</taxon>
        <taxon>Actinomycetes</taxon>
        <taxon>Micromonosporales</taxon>
        <taxon>Micromonosporaceae</taxon>
    </lineage>
</organism>
<accession>A0A6V8K596</accession>
<evidence type="ECO:0000256" key="1">
    <source>
        <dbReference type="ARBA" id="ARBA00022679"/>
    </source>
</evidence>
<evidence type="ECO:0000259" key="3">
    <source>
        <dbReference type="PROSITE" id="PS51186"/>
    </source>
</evidence>
<evidence type="ECO:0000313" key="5">
    <source>
        <dbReference type="Proteomes" id="UP000482800"/>
    </source>
</evidence>
<dbReference type="EMBL" id="BLPF01000001">
    <property type="protein sequence ID" value="GFJ80383.1"/>
    <property type="molecule type" value="Genomic_DNA"/>
</dbReference>
<dbReference type="GO" id="GO:0016747">
    <property type="term" value="F:acyltransferase activity, transferring groups other than amino-acyl groups"/>
    <property type="evidence" value="ECO:0007669"/>
    <property type="project" value="InterPro"/>
</dbReference>
<proteinExistence type="predicted"/>
<reference evidence="4 5" key="1">
    <citation type="submission" date="2020-03" db="EMBL/GenBank/DDBJ databases">
        <title>Whole genome shotgun sequence of Phytohabitans houttuyneae NBRC 108639.</title>
        <authorList>
            <person name="Komaki H."/>
            <person name="Tamura T."/>
        </authorList>
    </citation>
    <scope>NUCLEOTIDE SEQUENCE [LARGE SCALE GENOMIC DNA]</scope>
    <source>
        <strain evidence="4 5">NBRC 108639</strain>
    </source>
</reference>
<keyword evidence="2" id="KW-0012">Acyltransferase</keyword>
<keyword evidence="1" id="KW-0808">Transferase</keyword>
<dbReference type="PANTHER" id="PTHR43877">
    <property type="entry name" value="AMINOALKYLPHOSPHONATE N-ACETYLTRANSFERASE-RELATED-RELATED"/>
    <property type="match status" value="1"/>
</dbReference>